<organism evidence="2">
    <name type="scientific">marine metagenome</name>
    <dbReference type="NCBI Taxonomy" id="408172"/>
    <lineage>
        <taxon>unclassified sequences</taxon>
        <taxon>metagenomes</taxon>
        <taxon>ecological metagenomes</taxon>
    </lineage>
</organism>
<evidence type="ECO:0000256" key="1">
    <source>
        <dbReference type="SAM" id="Phobius"/>
    </source>
</evidence>
<keyword evidence="1" id="KW-1133">Transmembrane helix</keyword>
<keyword evidence="1" id="KW-0812">Transmembrane</keyword>
<name>A0A383EAH2_9ZZZZ</name>
<sequence>VQQISVACSVCYGDPESPMIIGMNMGILTLLVFVVGIWASFAVFFLNLRKRAKVHANSLNEKKGENS</sequence>
<feature type="non-terminal residue" evidence="2">
    <location>
        <position position="1"/>
    </location>
</feature>
<keyword evidence="1" id="KW-0472">Membrane</keyword>
<reference evidence="2" key="1">
    <citation type="submission" date="2018-05" db="EMBL/GenBank/DDBJ databases">
        <authorList>
            <person name="Lanie J.A."/>
            <person name="Ng W.-L."/>
            <person name="Kazmierczak K.M."/>
            <person name="Andrzejewski T.M."/>
            <person name="Davidsen T.M."/>
            <person name="Wayne K.J."/>
            <person name="Tettelin H."/>
            <person name="Glass J.I."/>
            <person name="Rusch D."/>
            <person name="Podicherti R."/>
            <person name="Tsui H.-C.T."/>
            <person name="Winkler M.E."/>
        </authorList>
    </citation>
    <scope>NUCLEOTIDE SEQUENCE</scope>
</reference>
<feature type="transmembrane region" description="Helical" evidence="1">
    <location>
        <begin position="25"/>
        <end position="48"/>
    </location>
</feature>
<dbReference type="AlphaFoldDB" id="A0A383EAH2"/>
<proteinExistence type="predicted"/>
<dbReference type="EMBL" id="UINC01224304">
    <property type="protein sequence ID" value="SVE53872.1"/>
    <property type="molecule type" value="Genomic_DNA"/>
</dbReference>
<gene>
    <name evidence="2" type="ORF">METZ01_LOCUS506726</name>
</gene>
<accession>A0A383EAH2</accession>
<protein>
    <submittedName>
        <fullName evidence="2">Uncharacterized protein</fullName>
    </submittedName>
</protein>
<evidence type="ECO:0000313" key="2">
    <source>
        <dbReference type="EMBL" id="SVE53872.1"/>
    </source>
</evidence>